<proteinExistence type="predicted"/>
<dbReference type="Proteomes" id="UP000020681">
    <property type="component" value="Unassembled WGS sequence"/>
</dbReference>
<organism evidence="2 3">
    <name type="scientific">Mycobacterium ulcerans str. Harvey</name>
    <dbReference type="NCBI Taxonomy" id="1299332"/>
    <lineage>
        <taxon>Bacteria</taxon>
        <taxon>Bacillati</taxon>
        <taxon>Actinomycetota</taxon>
        <taxon>Actinomycetes</taxon>
        <taxon>Mycobacteriales</taxon>
        <taxon>Mycobacteriaceae</taxon>
        <taxon>Mycobacterium</taxon>
        <taxon>Mycobacterium ulcerans group</taxon>
    </lineage>
</organism>
<dbReference type="EMBL" id="JAOL01000012">
    <property type="protein sequence ID" value="EUA94164.1"/>
    <property type="molecule type" value="Genomic_DNA"/>
</dbReference>
<gene>
    <name evidence="2" type="ORF">I551_8576</name>
</gene>
<name>A0ABP3AST0_MYCUL</name>
<keyword evidence="3" id="KW-1185">Reference proteome</keyword>
<feature type="region of interest" description="Disordered" evidence="1">
    <location>
        <begin position="1"/>
        <end position="70"/>
    </location>
</feature>
<evidence type="ECO:0000256" key="1">
    <source>
        <dbReference type="SAM" id="MobiDB-lite"/>
    </source>
</evidence>
<protein>
    <submittedName>
        <fullName evidence="2">Uncharacterized protein</fullName>
    </submittedName>
</protein>
<evidence type="ECO:0000313" key="3">
    <source>
        <dbReference type="Proteomes" id="UP000020681"/>
    </source>
</evidence>
<comment type="caution">
    <text evidence="2">The sequence shown here is derived from an EMBL/GenBank/DDBJ whole genome shotgun (WGS) entry which is preliminary data.</text>
</comment>
<accession>A0ABP3AST0</accession>
<reference evidence="2 3" key="1">
    <citation type="submission" date="2014-01" db="EMBL/GenBank/DDBJ databases">
        <authorList>
            <person name="Dobos K."/>
            <person name="Lenaerts A."/>
            <person name="Ordway D."/>
            <person name="DeGroote M.A."/>
            <person name="Parker T."/>
            <person name="Sizemore C."/>
            <person name="Tallon L.J."/>
            <person name="Sadzewicz L.K."/>
            <person name="Sengamalay N."/>
            <person name="Fraser C.M."/>
            <person name="Hine E."/>
            <person name="Shefchek K.A."/>
            <person name="Das S.P."/>
            <person name="Tettelin H."/>
        </authorList>
    </citation>
    <scope>NUCLEOTIDE SEQUENCE [LARGE SCALE GENOMIC DNA]</scope>
    <source>
        <strain evidence="2 3">Harvey</strain>
    </source>
</reference>
<evidence type="ECO:0000313" key="2">
    <source>
        <dbReference type="EMBL" id="EUA94164.1"/>
    </source>
</evidence>
<feature type="compositionally biased region" description="Basic and acidic residues" evidence="1">
    <location>
        <begin position="50"/>
        <end position="64"/>
    </location>
</feature>
<sequence length="70" mass="7444">MTRDANARSNLRRGLAGHGRLSPGQFKGDRNLGAGAECSGSWPSNGRPQVEADTRRNDAGDVGRRAILIV</sequence>